<dbReference type="CDD" id="cd05403">
    <property type="entry name" value="NT_KNTase_like"/>
    <property type="match status" value="1"/>
</dbReference>
<dbReference type="SUPFAM" id="SSF81301">
    <property type="entry name" value="Nucleotidyltransferase"/>
    <property type="match status" value="1"/>
</dbReference>
<dbReference type="AlphaFoldDB" id="D0LJ45"/>
<sequence>MIVFGSLARGEWTGGSDVDWTLLVDGQADPEHLSTVQQITGCLADLKYKEPGRTALFGGLAFSHGLIHQIGGEHDTNRNTTQRILLLLESAVVGGQKGVRERVIRQLLRRYVNEDYEYRDPRKTKPRVPRFLLNDVVRYWRTMAVDAAAKRREREGQGWALRNFKLQMSRKLIFAAGLAACLGCKLKPGPAWDAQDSVSSADNAALDAAVESLFGFAECTPLELLARTVLDFDAIDAANDLYGAYDAFLGILCDPEKRDRLRALTKADAFGDELFGEARDIGKRFQSGLTKLFFDTDDELTKATQRYGVF</sequence>
<dbReference type="HOGENOM" id="CLU_059912_0_0_7"/>
<evidence type="ECO:0000313" key="3">
    <source>
        <dbReference type="Proteomes" id="UP000001880"/>
    </source>
</evidence>
<proteinExistence type="predicted"/>
<dbReference type="KEGG" id="hoh:Hoch_2354"/>
<dbReference type="InterPro" id="IPR002934">
    <property type="entry name" value="Polymerase_NTP_transf_dom"/>
</dbReference>
<name>D0LJ45_HALO1</name>
<reference evidence="2 3" key="1">
    <citation type="journal article" date="2010" name="Stand. Genomic Sci.">
        <title>Complete genome sequence of Haliangium ochraceum type strain (SMP-2).</title>
        <authorList>
            <consortium name="US DOE Joint Genome Institute (JGI-PGF)"/>
            <person name="Ivanova N."/>
            <person name="Daum C."/>
            <person name="Lang E."/>
            <person name="Abt B."/>
            <person name="Kopitz M."/>
            <person name="Saunders E."/>
            <person name="Lapidus A."/>
            <person name="Lucas S."/>
            <person name="Glavina Del Rio T."/>
            <person name="Nolan M."/>
            <person name="Tice H."/>
            <person name="Copeland A."/>
            <person name="Cheng J.F."/>
            <person name="Chen F."/>
            <person name="Bruce D."/>
            <person name="Goodwin L."/>
            <person name="Pitluck S."/>
            <person name="Mavromatis K."/>
            <person name="Pati A."/>
            <person name="Mikhailova N."/>
            <person name="Chen A."/>
            <person name="Palaniappan K."/>
            <person name="Land M."/>
            <person name="Hauser L."/>
            <person name="Chang Y.J."/>
            <person name="Jeffries C.D."/>
            <person name="Detter J.C."/>
            <person name="Brettin T."/>
            <person name="Rohde M."/>
            <person name="Goker M."/>
            <person name="Bristow J."/>
            <person name="Markowitz V."/>
            <person name="Eisen J.A."/>
            <person name="Hugenholtz P."/>
            <person name="Kyrpides N.C."/>
            <person name="Klenk H.P."/>
        </authorList>
    </citation>
    <scope>NUCLEOTIDE SEQUENCE [LARGE SCALE GENOMIC DNA]</scope>
    <source>
        <strain evidence="3">DSM 14365 / CIP 107738 / JCM 11303 / AJ 13395 / SMP-2</strain>
    </source>
</reference>
<dbReference type="GO" id="GO:0016779">
    <property type="term" value="F:nucleotidyltransferase activity"/>
    <property type="evidence" value="ECO:0007669"/>
    <property type="project" value="InterPro"/>
</dbReference>
<feature type="domain" description="Polymerase nucleotidyl transferase" evidence="1">
    <location>
        <begin position="1"/>
        <end position="28"/>
    </location>
</feature>
<organism evidence="2 3">
    <name type="scientific">Haliangium ochraceum (strain DSM 14365 / JCM 11303 / SMP-2)</name>
    <dbReference type="NCBI Taxonomy" id="502025"/>
    <lineage>
        <taxon>Bacteria</taxon>
        <taxon>Pseudomonadati</taxon>
        <taxon>Myxococcota</taxon>
        <taxon>Polyangia</taxon>
        <taxon>Haliangiales</taxon>
        <taxon>Kofleriaceae</taxon>
        <taxon>Haliangium</taxon>
    </lineage>
</organism>
<accession>D0LJ45</accession>
<dbReference type="eggNOG" id="COG1708">
    <property type="taxonomic scope" value="Bacteria"/>
</dbReference>
<dbReference type="EMBL" id="CP001804">
    <property type="protein sequence ID" value="ACY14892.1"/>
    <property type="molecule type" value="Genomic_DNA"/>
</dbReference>
<protein>
    <recommendedName>
        <fullName evidence="1">Polymerase nucleotidyl transferase domain-containing protein</fullName>
    </recommendedName>
</protein>
<dbReference type="InterPro" id="IPR043519">
    <property type="entry name" value="NT_sf"/>
</dbReference>
<gene>
    <name evidence="2" type="ordered locus">Hoch_2354</name>
</gene>
<evidence type="ECO:0000259" key="1">
    <source>
        <dbReference type="Pfam" id="PF01909"/>
    </source>
</evidence>
<dbReference type="Pfam" id="PF01909">
    <property type="entry name" value="NTP_transf_2"/>
    <property type="match status" value="1"/>
</dbReference>
<keyword evidence="3" id="KW-1185">Reference proteome</keyword>
<dbReference type="Proteomes" id="UP000001880">
    <property type="component" value="Chromosome"/>
</dbReference>
<evidence type="ECO:0000313" key="2">
    <source>
        <dbReference type="EMBL" id="ACY14892.1"/>
    </source>
</evidence>